<dbReference type="PROSITE" id="PS52015">
    <property type="entry name" value="TONB_CTD"/>
    <property type="match status" value="1"/>
</dbReference>
<dbReference type="Proteomes" id="UP000788153">
    <property type="component" value="Unassembled WGS sequence"/>
</dbReference>
<dbReference type="SUPFAM" id="SSF48452">
    <property type="entry name" value="TPR-like"/>
    <property type="match status" value="1"/>
</dbReference>
<gene>
    <name evidence="3" type="ORF">FHT01_002278</name>
</gene>
<evidence type="ECO:0000259" key="2">
    <source>
        <dbReference type="PROSITE" id="PS52015"/>
    </source>
</evidence>
<dbReference type="Gene3D" id="3.30.2420.10">
    <property type="entry name" value="TonB"/>
    <property type="match status" value="1"/>
</dbReference>
<keyword evidence="4" id="KW-1185">Reference proteome</keyword>
<reference evidence="3 4" key="1">
    <citation type="submission" date="2020-03" db="EMBL/GenBank/DDBJ databases">
        <title>Genomic Encyclopedia of Type Strains, Phase IV (KMG-IV): sequencing the most valuable type-strain genomes for metagenomic binning, comparative biology and taxonomic classification.</title>
        <authorList>
            <person name="Goeker M."/>
        </authorList>
    </citation>
    <scope>NUCLEOTIDE SEQUENCE [LARGE SCALE GENOMIC DNA]</scope>
    <source>
        <strain evidence="3 4">DSM 22753</strain>
    </source>
</reference>
<comment type="caution">
    <text evidence="3">The sequence shown here is derived from an EMBL/GenBank/DDBJ whole genome shotgun (WGS) entry which is preliminary data.</text>
</comment>
<feature type="domain" description="TonB C-terminal" evidence="2">
    <location>
        <begin position="563"/>
        <end position="655"/>
    </location>
</feature>
<dbReference type="RefSeq" id="WP_140047096.1">
    <property type="nucleotide sequence ID" value="NZ_JAASQP010000001.1"/>
</dbReference>
<dbReference type="InterPro" id="IPR037682">
    <property type="entry name" value="TonB_C"/>
</dbReference>
<dbReference type="SUPFAM" id="SSF74653">
    <property type="entry name" value="TolA/TonB C-terminal domain"/>
    <property type="match status" value="1"/>
</dbReference>
<dbReference type="InterPro" id="IPR011990">
    <property type="entry name" value="TPR-like_helical_dom_sf"/>
</dbReference>
<dbReference type="EMBL" id="JAASQP010000001">
    <property type="protein sequence ID" value="NIJ24736.1"/>
    <property type="molecule type" value="Genomic_DNA"/>
</dbReference>
<keyword evidence="1" id="KW-0732">Signal</keyword>
<dbReference type="Gene3D" id="1.25.40.10">
    <property type="entry name" value="Tetratricopeptide repeat domain"/>
    <property type="match status" value="1"/>
</dbReference>
<protein>
    <recommendedName>
        <fullName evidence="2">TonB C-terminal domain-containing protein</fullName>
    </recommendedName>
</protein>
<proteinExistence type="predicted"/>
<accession>A0ABX0U2D1</accession>
<feature type="signal peptide" evidence="1">
    <location>
        <begin position="1"/>
        <end position="22"/>
    </location>
</feature>
<evidence type="ECO:0000313" key="4">
    <source>
        <dbReference type="Proteomes" id="UP000788153"/>
    </source>
</evidence>
<feature type="chain" id="PRO_5046875679" description="TonB C-terminal domain-containing protein" evidence="1">
    <location>
        <begin position="23"/>
        <end position="655"/>
    </location>
</feature>
<sequence length="655" mass="69701">MRTMTMLAAAAVIQIAAPAAHAGQATTVQQDFDSAARLTDAREWAPALAAWEALERRVAKSPRNLALVRVRKSTVLLGLDRRDEAAASAQAGLATMPETDATLQRDRYDGQIVLARIATSALDYASANEHFAAARKIAADPTERLASWWGVVETGTFVDPDAALAVDGEFPALFGNTEISDTLRGQIMTTRAQLYLNAGDVEKARAMSRDAVKALGGLTSKTDLVDVSARSLAGLAALRAGDRDDARRYLAMTGAGRATQGRFSAPAEMASPSCGGDTGLQPDDVAVIEFSVGDDGSVIDSSPIWSSRKGDAALAFARAARDWSWTPGEFAKLPSFFRSRVRVEMRCSTAFQRPSLQGYSSDALAAWLGSRGVTASFGDSGQARLAAQLRERLGALDANGPAAGVAAVPVLYALATNAVTPRDESHGWATRMSAILEREEAPPMARLAADQVMWATAEADRNQSRQYRAALTAALSDPLYAADPEARATIALMIADAARGDDRTVRTYARRVADDAALPANHPLKVGALIRIASLDFQQGDVAAARTAFERSGLGAEQCALLDAVPQMRRTNSNSSDFPREAMYWRMEGWTRVQYDIAADGKTQNARTVLAYPPFVFSESGAEVVSGAQFEASFRPGNTLGCGGTISGVNFQLPS</sequence>
<organism evidence="3 4">
    <name type="scientific">Sphingomonas japonica</name>
    <dbReference type="NCBI Taxonomy" id="511662"/>
    <lineage>
        <taxon>Bacteria</taxon>
        <taxon>Pseudomonadati</taxon>
        <taxon>Pseudomonadota</taxon>
        <taxon>Alphaproteobacteria</taxon>
        <taxon>Sphingomonadales</taxon>
        <taxon>Sphingomonadaceae</taxon>
        <taxon>Sphingomonas</taxon>
    </lineage>
</organism>
<evidence type="ECO:0000256" key="1">
    <source>
        <dbReference type="SAM" id="SignalP"/>
    </source>
</evidence>
<evidence type="ECO:0000313" key="3">
    <source>
        <dbReference type="EMBL" id="NIJ24736.1"/>
    </source>
</evidence>
<name>A0ABX0U2D1_9SPHN</name>